<name>A0A0F9JY77_9ZZZZ</name>
<evidence type="ECO:0000259" key="1">
    <source>
        <dbReference type="Pfam" id="PF23343"/>
    </source>
</evidence>
<gene>
    <name evidence="2" type="ORF">LCGC14_1770300</name>
</gene>
<reference evidence="2" key="1">
    <citation type="journal article" date="2015" name="Nature">
        <title>Complex archaea that bridge the gap between prokaryotes and eukaryotes.</title>
        <authorList>
            <person name="Spang A."/>
            <person name="Saw J.H."/>
            <person name="Jorgensen S.L."/>
            <person name="Zaremba-Niedzwiedzka K."/>
            <person name="Martijn J."/>
            <person name="Lind A.E."/>
            <person name="van Eijk R."/>
            <person name="Schleper C."/>
            <person name="Guy L."/>
            <person name="Ettema T.J."/>
        </authorList>
    </citation>
    <scope>NUCLEOTIDE SEQUENCE</scope>
</reference>
<protein>
    <recommendedName>
        <fullName evidence="1">Replication-associated protein ORF2/G2P domain-containing protein</fullName>
    </recommendedName>
</protein>
<dbReference type="InterPro" id="IPR056906">
    <property type="entry name" value="ORF2/G2P_dom"/>
</dbReference>
<organism evidence="2">
    <name type="scientific">marine sediment metagenome</name>
    <dbReference type="NCBI Taxonomy" id="412755"/>
    <lineage>
        <taxon>unclassified sequences</taxon>
        <taxon>metagenomes</taxon>
        <taxon>ecological metagenomes</taxon>
    </lineage>
</organism>
<accession>A0A0F9JY77</accession>
<comment type="caution">
    <text evidence="2">The sequence shown here is derived from an EMBL/GenBank/DDBJ whole genome shotgun (WGS) entry which is preliminary data.</text>
</comment>
<dbReference type="AlphaFoldDB" id="A0A0F9JY77"/>
<feature type="domain" description="Replication-associated protein ORF2/G2P" evidence="1">
    <location>
        <begin position="141"/>
        <end position="240"/>
    </location>
</feature>
<sequence length="329" mass="37175">MSTHLEDRATLESDLSAKVYGAGQGRGQGVPTQTSGQPCPRLLKRKTRPTAVPPWASLFTWVLALTHELLYCTHARPLHLGVIKITHRCLSPKGWTLLADPCGSRVWVPKRCRNCTPCHQAHKAKTIARIVHGMADQNWFVFVTLTSTPDTTWPRMMTAFTRLVAHLRKTQPTLQYAAVKEEGSLSGMKHLHVIFHSWVWHDFADLQNTWFRLTGAYNVNMKRKPNEAVAAYAAKYVGKGNVDARKVATYSAKWPKLPRDTHWTPVYSRHVAPFPWEQEGEDSEGRIVAHVAETCNHVQSIHPLSEVTSQWLKSLRVPSWLPPPVPLAR</sequence>
<dbReference type="EMBL" id="LAZR01016589">
    <property type="protein sequence ID" value="KKM03848.1"/>
    <property type="molecule type" value="Genomic_DNA"/>
</dbReference>
<proteinExistence type="predicted"/>
<evidence type="ECO:0000313" key="2">
    <source>
        <dbReference type="EMBL" id="KKM03848.1"/>
    </source>
</evidence>
<dbReference type="Pfam" id="PF23343">
    <property type="entry name" value="REP_ORF2-G2P"/>
    <property type="match status" value="1"/>
</dbReference>